<evidence type="ECO:0000313" key="1">
    <source>
        <dbReference type="EMBL" id="OFW33196.1"/>
    </source>
</evidence>
<gene>
    <name evidence="1" type="ORF">A2074_08510</name>
</gene>
<evidence type="ECO:0000313" key="2">
    <source>
        <dbReference type="Proteomes" id="UP000178086"/>
    </source>
</evidence>
<organism evidence="1 2">
    <name type="scientific">Candidatus Aquicultor primus</name>
    <dbReference type="NCBI Taxonomy" id="1797195"/>
    <lineage>
        <taxon>Bacteria</taxon>
        <taxon>Bacillati</taxon>
        <taxon>Actinomycetota</taxon>
        <taxon>Candidatus Aquicultoria</taxon>
        <taxon>Candidatus Aquicultorales</taxon>
        <taxon>Candidatus Aquicultoraceae</taxon>
        <taxon>Candidatus Aquicultor</taxon>
    </lineage>
</organism>
<accession>A0A1F2UQ27</accession>
<sequence length="265" mass="30521">MDWDKDLAEAANGENALSRTNKAIYRQFVDCQVPAMIAAKPAYNLAQMYLQALDFNTKLVELFKVETTTDFAEKILELRESVKTLRYFSERFARGYYTLMDRLNAMTDKWYDDEGRKDVEAADDLDEILDGLQSPDLENGLDDELKAHTRRQSGQLMRKLIAKGCPEDVSNYFVDNLFELRVETTNLIAHIDRMISLDDEFEDLVLDVEEILVEISIPWIGFSPGETAHALWHIGDHDEDNFFFMGFLGWSLAVLENLQDNIDNL</sequence>
<proteinExistence type="predicted"/>
<protein>
    <submittedName>
        <fullName evidence="1">Uncharacterized protein</fullName>
    </submittedName>
</protein>
<dbReference type="Proteomes" id="UP000178086">
    <property type="component" value="Unassembled WGS sequence"/>
</dbReference>
<reference evidence="1 2" key="1">
    <citation type="journal article" date="2016" name="Nat. Commun.">
        <title>Thousands of microbial genomes shed light on interconnected biogeochemical processes in an aquifer system.</title>
        <authorList>
            <person name="Anantharaman K."/>
            <person name="Brown C.T."/>
            <person name="Hug L.A."/>
            <person name="Sharon I."/>
            <person name="Castelle C.J."/>
            <person name="Probst A.J."/>
            <person name="Thomas B.C."/>
            <person name="Singh A."/>
            <person name="Wilkins M.J."/>
            <person name="Karaoz U."/>
            <person name="Brodie E.L."/>
            <person name="Williams K.H."/>
            <person name="Hubbard S.S."/>
            <person name="Banfield J.F."/>
        </authorList>
    </citation>
    <scope>NUCLEOTIDE SEQUENCE [LARGE SCALE GENOMIC DNA]</scope>
</reference>
<dbReference type="EMBL" id="MELI01000073">
    <property type="protein sequence ID" value="OFW33196.1"/>
    <property type="molecule type" value="Genomic_DNA"/>
</dbReference>
<comment type="caution">
    <text evidence="1">The sequence shown here is derived from an EMBL/GenBank/DDBJ whole genome shotgun (WGS) entry which is preliminary data.</text>
</comment>
<dbReference type="AlphaFoldDB" id="A0A1F2UQ27"/>
<name>A0A1F2UQ27_9ACTN</name>